<name>A0A1B8GAV8_9PEZI</name>
<evidence type="ECO:0000313" key="3">
    <source>
        <dbReference type="EMBL" id="OBT92979.1"/>
    </source>
</evidence>
<dbReference type="InterPro" id="IPR010610">
    <property type="entry name" value="EryCIII-like_C"/>
</dbReference>
<reference evidence="4" key="2">
    <citation type="journal article" date="2018" name="Nat. Commun.">
        <title>Extreme sensitivity to ultraviolet light in the fungal pathogen causing white-nose syndrome of bats.</title>
        <authorList>
            <person name="Palmer J.M."/>
            <person name="Drees K.P."/>
            <person name="Foster J.T."/>
            <person name="Lindner D.L."/>
        </authorList>
    </citation>
    <scope>NUCLEOTIDE SEQUENCE [LARGE SCALE GENOMIC DNA]</scope>
    <source>
        <strain evidence="4">UAMH 10579</strain>
    </source>
</reference>
<protein>
    <recommendedName>
        <fullName evidence="2">Erythromycin biosynthesis protein CIII-like C-terminal domain-containing protein</fullName>
    </recommendedName>
</protein>
<evidence type="ECO:0000256" key="1">
    <source>
        <dbReference type="ARBA" id="ARBA00022679"/>
    </source>
</evidence>
<organism evidence="3 4">
    <name type="scientific">Pseudogymnoascus verrucosus</name>
    <dbReference type="NCBI Taxonomy" id="342668"/>
    <lineage>
        <taxon>Eukaryota</taxon>
        <taxon>Fungi</taxon>
        <taxon>Dikarya</taxon>
        <taxon>Ascomycota</taxon>
        <taxon>Pezizomycotina</taxon>
        <taxon>Leotiomycetes</taxon>
        <taxon>Thelebolales</taxon>
        <taxon>Thelebolaceae</taxon>
        <taxon>Pseudogymnoascus</taxon>
    </lineage>
</organism>
<reference evidence="3 4" key="1">
    <citation type="submission" date="2016-03" db="EMBL/GenBank/DDBJ databases">
        <title>Comparative genomics of Pseudogymnoascus destructans, the fungus causing white-nose syndrome of bats.</title>
        <authorList>
            <person name="Palmer J.M."/>
            <person name="Drees K.P."/>
            <person name="Foster J.T."/>
            <person name="Lindner D.L."/>
        </authorList>
    </citation>
    <scope>NUCLEOTIDE SEQUENCE [LARGE SCALE GENOMIC DNA]</scope>
    <source>
        <strain evidence="3 4">UAMH 10579</strain>
    </source>
</reference>
<dbReference type="PANTHER" id="PTHR48050">
    <property type="entry name" value="STEROL 3-BETA-GLUCOSYLTRANSFERASE"/>
    <property type="match status" value="1"/>
</dbReference>
<dbReference type="CDD" id="cd03784">
    <property type="entry name" value="GT1_Gtf-like"/>
    <property type="match status" value="1"/>
</dbReference>
<dbReference type="GeneID" id="28841970"/>
<keyword evidence="4" id="KW-1185">Reference proteome</keyword>
<dbReference type="PANTHER" id="PTHR48050:SF13">
    <property type="entry name" value="STEROL 3-BETA-GLUCOSYLTRANSFERASE UGT80A2"/>
    <property type="match status" value="1"/>
</dbReference>
<dbReference type="STRING" id="342668.A0A1B8GAV8"/>
<dbReference type="EMBL" id="KV460259">
    <property type="protein sequence ID" value="OBT92979.1"/>
    <property type="molecule type" value="Genomic_DNA"/>
</dbReference>
<dbReference type="Gene3D" id="3.40.50.2000">
    <property type="entry name" value="Glycogen Phosphorylase B"/>
    <property type="match status" value="2"/>
</dbReference>
<dbReference type="AlphaFoldDB" id="A0A1B8GAV8"/>
<dbReference type="OrthoDB" id="5835829at2759"/>
<accession>A0A1B8GAV8</accession>
<dbReference type="Pfam" id="PF06722">
    <property type="entry name" value="EryCIII-like_C"/>
    <property type="match status" value="1"/>
</dbReference>
<dbReference type="InterPro" id="IPR002213">
    <property type="entry name" value="UDP_glucos_trans"/>
</dbReference>
<dbReference type="GO" id="GO:0008194">
    <property type="term" value="F:UDP-glycosyltransferase activity"/>
    <property type="evidence" value="ECO:0007669"/>
    <property type="project" value="InterPro"/>
</dbReference>
<evidence type="ECO:0000313" key="4">
    <source>
        <dbReference type="Proteomes" id="UP000091956"/>
    </source>
</evidence>
<dbReference type="SUPFAM" id="SSF53756">
    <property type="entry name" value="UDP-Glycosyltransferase/glycogen phosphorylase"/>
    <property type="match status" value="1"/>
</dbReference>
<evidence type="ECO:0000259" key="2">
    <source>
        <dbReference type="Pfam" id="PF06722"/>
    </source>
</evidence>
<proteinExistence type="predicted"/>
<dbReference type="RefSeq" id="XP_018126712.1">
    <property type="nucleotide sequence ID" value="XM_018278005.1"/>
</dbReference>
<dbReference type="Proteomes" id="UP000091956">
    <property type="component" value="Unassembled WGS sequence"/>
</dbReference>
<dbReference type="InterPro" id="IPR050426">
    <property type="entry name" value="Glycosyltransferase_28"/>
</dbReference>
<sequence>MTVSKPLILISVSSIYGHVMPIRAIGKELVARDYDVTFVTGSVYKKRIESIGAKLIPLEGIADVTENTLKDEREATPAGPARFAFDLENYFVNAIPAQHFAQQKALKILGEKHPGRPIIMLNESGCMGSIPCLLGAPGIKPTASIAIGIFPIALRSIDTASFGPGVLPDTSLKGRARNKIMNKAMEDKILAKPDQRFKEVLGELGIKDSAPFFMDSPYLTGDCFLQMCTPSMEYSRSDAPPTIHFAGGLPKGHRDPLAAFPSWWSDITHDTTKRIVAVSQGTLNLNYAELIIPTMHGLKDRSDVIVVVALGRRGATLPEGTVVPENARVVDFIPFDDLLPYCTAFITNGGYGAVQHGISTGIPMIIAGATEDKPEVAARAEWAGVAINLRTGRPTAEQVQLAVGEIFDNGKYKARSLELEEESKCYVAMDIVEKTIQDLVAAKH</sequence>
<dbReference type="GO" id="GO:0016758">
    <property type="term" value="F:hexosyltransferase activity"/>
    <property type="evidence" value="ECO:0007669"/>
    <property type="project" value="UniProtKB-ARBA"/>
</dbReference>
<feature type="domain" description="Erythromycin biosynthesis protein CIII-like C-terminal" evidence="2">
    <location>
        <begin position="306"/>
        <end position="423"/>
    </location>
</feature>
<gene>
    <name evidence="3" type="ORF">VE01_08584</name>
</gene>
<keyword evidence="1" id="KW-0808">Transferase</keyword>